<sequence>MKEPKTPRGRTLLTKPAVEVIIRASSKTGTPVRHIPVEHTSDDFPRAQSPVSQVAQPIYTRLSRASNYLDIQKRVILQTLNQPTLSPPFTEPSAEPSTEDVARKQLNDLIHGTVARGEGNSCLLLGPRGSGKSMILDQTLAALAAKPIILRLSGFVQTSDKLALREIALQLLLQTGSSFLVEEDEPLLGQPNAENDDDENPFLVQTTVPKDDQPLCLPPSSQLHALIPILLTLKKPVIVILDAIDLFAMHPRQSLLYCLLDTVQSCHASQENRGIAVIGVTTRIDTIQLLEKRVKSRFSGRTIRTAPPSCLDDWLGLARNTLQLPIPIEGEDHDTRKWQQQWNSSVEDFLDHGEVLDVFNDTFSITKDVKVLQRLLTRTVLRLNYNEPHLMPKHLISSVDSQRTRPSTLHLNSLSYPTICLLIASVHTYAAGHNSFTFEMLFENFRDQLRSSTSAPVQVNGGHIGMAYDGLKSTKAFVATTAPSSSLAEGYVRHRSTLDRDVVKKIVEKSGQVHLKKWLIKGG</sequence>
<dbReference type="InterPro" id="IPR032705">
    <property type="entry name" value="ORC4_C"/>
</dbReference>
<dbReference type="SUPFAM" id="SSF52540">
    <property type="entry name" value="P-loop containing nucleoside triphosphate hydrolases"/>
    <property type="match status" value="1"/>
</dbReference>
<gene>
    <name evidence="8" type="ORF">CPB83DRAFT_756511</name>
</gene>
<evidence type="ECO:0000313" key="9">
    <source>
        <dbReference type="Proteomes" id="UP000807306"/>
    </source>
</evidence>
<dbReference type="InterPro" id="IPR003593">
    <property type="entry name" value="AAA+_ATPase"/>
</dbReference>
<keyword evidence="5" id="KW-0238">DNA-binding</keyword>
<dbReference type="OrthoDB" id="343623at2759"/>
<keyword evidence="4" id="KW-0235">DNA replication</keyword>
<proteinExistence type="inferred from homology"/>
<dbReference type="EMBL" id="MU157826">
    <property type="protein sequence ID" value="KAF9534298.1"/>
    <property type="molecule type" value="Genomic_DNA"/>
</dbReference>
<evidence type="ECO:0000259" key="7">
    <source>
        <dbReference type="SMART" id="SM00382"/>
    </source>
</evidence>
<evidence type="ECO:0000256" key="2">
    <source>
        <dbReference type="ARBA" id="ARBA00005334"/>
    </source>
</evidence>
<keyword evidence="6" id="KW-0539">Nucleus</keyword>
<evidence type="ECO:0000313" key="8">
    <source>
        <dbReference type="EMBL" id="KAF9534298.1"/>
    </source>
</evidence>
<dbReference type="Proteomes" id="UP000807306">
    <property type="component" value="Unassembled WGS sequence"/>
</dbReference>
<reference evidence="8" key="1">
    <citation type="submission" date="2020-11" db="EMBL/GenBank/DDBJ databases">
        <authorList>
            <consortium name="DOE Joint Genome Institute"/>
            <person name="Ahrendt S."/>
            <person name="Riley R."/>
            <person name="Andreopoulos W."/>
            <person name="Labutti K."/>
            <person name="Pangilinan J."/>
            <person name="Ruiz-Duenas F.J."/>
            <person name="Barrasa J.M."/>
            <person name="Sanchez-Garcia M."/>
            <person name="Camarero S."/>
            <person name="Miyauchi S."/>
            <person name="Serrano A."/>
            <person name="Linde D."/>
            <person name="Babiker R."/>
            <person name="Drula E."/>
            <person name="Ayuso-Fernandez I."/>
            <person name="Pacheco R."/>
            <person name="Padilla G."/>
            <person name="Ferreira P."/>
            <person name="Barriuso J."/>
            <person name="Kellner H."/>
            <person name="Castanera R."/>
            <person name="Alfaro M."/>
            <person name="Ramirez L."/>
            <person name="Pisabarro A.G."/>
            <person name="Kuo A."/>
            <person name="Tritt A."/>
            <person name="Lipzen A."/>
            <person name="He G."/>
            <person name="Yan M."/>
            <person name="Ng V."/>
            <person name="Cullen D."/>
            <person name="Martin F."/>
            <person name="Rosso M.-N."/>
            <person name="Henrissat B."/>
            <person name="Hibbett D."/>
            <person name="Martinez A.T."/>
            <person name="Grigoriev I.V."/>
        </authorList>
    </citation>
    <scope>NUCLEOTIDE SEQUENCE</scope>
    <source>
        <strain evidence="8">CBS 506.95</strain>
    </source>
</reference>
<evidence type="ECO:0000256" key="5">
    <source>
        <dbReference type="ARBA" id="ARBA00023125"/>
    </source>
</evidence>
<comment type="similarity">
    <text evidence="2">Belongs to the ORC4 family.</text>
</comment>
<accession>A0A9P6ET17</accession>
<comment type="caution">
    <text evidence="8">The sequence shown here is derived from an EMBL/GenBank/DDBJ whole genome shotgun (WGS) entry which is preliminary data.</text>
</comment>
<feature type="domain" description="AAA+ ATPase" evidence="7">
    <location>
        <begin position="118"/>
        <end position="308"/>
    </location>
</feature>
<dbReference type="InterPro" id="IPR041664">
    <property type="entry name" value="AAA_16"/>
</dbReference>
<dbReference type="PANTHER" id="PTHR12087">
    <property type="entry name" value="ORIGIN RECOGNITION COMPLEX SUBUNIT 4"/>
    <property type="match status" value="1"/>
</dbReference>
<dbReference type="SMART" id="SM00382">
    <property type="entry name" value="AAA"/>
    <property type="match status" value="1"/>
</dbReference>
<comment type="subcellular location">
    <subcellularLocation>
        <location evidence="1">Nucleus</location>
    </subcellularLocation>
</comment>
<evidence type="ECO:0000256" key="6">
    <source>
        <dbReference type="ARBA" id="ARBA00023242"/>
    </source>
</evidence>
<dbReference type="GO" id="GO:0006270">
    <property type="term" value="P:DNA replication initiation"/>
    <property type="evidence" value="ECO:0007669"/>
    <property type="project" value="TreeGrafter"/>
</dbReference>
<evidence type="ECO:0000256" key="1">
    <source>
        <dbReference type="ARBA" id="ARBA00004123"/>
    </source>
</evidence>
<evidence type="ECO:0000256" key="3">
    <source>
        <dbReference type="ARBA" id="ARBA00019083"/>
    </source>
</evidence>
<dbReference type="AlphaFoldDB" id="A0A9P6ET17"/>
<dbReference type="InterPro" id="IPR027417">
    <property type="entry name" value="P-loop_NTPase"/>
</dbReference>
<dbReference type="InterPro" id="IPR016527">
    <property type="entry name" value="ORC4"/>
</dbReference>
<name>A0A9P6ET17_9AGAR</name>
<organism evidence="8 9">
    <name type="scientific">Crepidotus variabilis</name>
    <dbReference type="NCBI Taxonomy" id="179855"/>
    <lineage>
        <taxon>Eukaryota</taxon>
        <taxon>Fungi</taxon>
        <taxon>Dikarya</taxon>
        <taxon>Basidiomycota</taxon>
        <taxon>Agaricomycotina</taxon>
        <taxon>Agaricomycetes</taxon>
        <taxon>Agaricomycetidae</taxon>
        <taxon>Agaricales</taxon>
        <taxon>Agaricineae</taxon>
        <taxon>Crepidotaceae</taxon>
        <taxon>Crepidotus</taxon>
    </lineage>
</organism>
<dbReference type="GO" id="GO:0005664">
    <property type="term" value="C:nuclear origin of replication recognition complex"/>
    <property type="evidence" value="ECO:0007669"/>
    <property type="project" value="TreeGrafter"/>
</dbReference>
<keyword evidence="9" id="KW-1185">Reference proteome</keyword>
<dbReference type="Pfam" id="PF14629">
    <property type="entry name" value="ORC4_C"/>
    <property type="match status" value="1"/>
</dbReference>
<protein>
    <recommendedName>
        <fullName evidence="3">Origin recognition complex subunit 4</fullName>
    </recommendedName>
</protein>
<dbReference type="GO" id="GO:0003688">
    <property type="term" value="F:DNA replication origin binding"/>
    <property type="evidence" value="ECO:0007669"/>
    <property type="project" value="TreeGrafter"/>
</dbReference>
<dbReference type="Pfam" id="PF13191">
    <property type="entry name" value="AAA_16"/>
    <property type="match status" value="1"/>
</dbReference>
<dbReference type="PANTHER" id="PTHR12087:SF0">
    <property type="entry name" value="ORIGIN RECOGNITION COMPLEX SUBUNIT 4"/>
    <property type="match status" value="1"/>
</dbReference>
<dbReference type="Gene3D" id="3.40.50.300">
    <property type="entry name" value="P-loop containing nucleotide triphosphate hydrolases"/>
    <property type="match status" value="1"/>
</dbReference>
<evidence type="ECO:0000256" key="4">
    <source>
        <dbReference type="ARBA" id="ARBA00022705"/>
    </source>
</evidence>